<dbReference type="Proteomes" id="UP000270296">
    <property type="component" value="Unassembled WGS sequence"/>
</dbReference>
<keyword evidence="1" id="KW-1133">Transmembrane helix</keyword>
<keyword evidence="1" id="KW-0472">Membrane</keyword>
<proteinExistence type="predicted"/>
<keyword evidence="1" id="KW-0812">Transmembrane</keyword>
<gene>
    <name evidence="2" type="ORF">SBAD_LOCUS3221</name>
</gene>
<protein>
    <submittedName>
        <fullName evidence="4">DB domain-containing protein</fullName>
    </submittedName>
</protein>
<reference evidence="2 3" key="2">
    <citation type="submission" date="2018-11" db="EMBL/GenBank/DDBJ databases">
        <authorList>
            <consortium name="Pathogen Informatics"/>
        </authorList>
    </citation>
    <scope>NUCLEOTIDE SEQUENCE [LARGE SCALE GENOMIC DNA]</scope>
</reference>
<name>A0A183IHX6_9BILA</name>
<evidence type="ECO:0000313" key="2">
    <source>
        <dbReference type="EMBL" id="VDP00422.1"/>
    </source>
</evidence>
<evidence type="ECO:0000256" key="1">
    <source>
        <dbReference type="SAM" id="Phobius"/>
    </source>
</evidence>
<reference evidence="4" key="1">
    <citation type="submission" date="2016-06" db="UniProtKB">
        <authorList>
            <consortium name="WormBaseParasite"/>
        </authorList>
    </citation>
    <scope>IDENTIFICATION</scope>
</reference>
<dbReference type="WBParaSite" id="SBAD_0000337501-mRNA-1">
    <property type="protein sequence ID" value="SBAD_0000337501-mRNA-1"/>
    <property type="gene ID" value="SBAD_0000337501"/>
</dbReference>
<organism evidence="4">
    <name type="scientific">Soboliphyme baturini</name>
    <dbReference type="NCBI Taxonomy" id="241478"/>
    <lineage>
        <taxon>Eukaryota</taxon>
        <taxon>Metazoa</taxon>
        <taxon>Ecdysozoa</taxon>
        <taxon>Nematoda</taxon>
        <taxon>Enoplea</taxon>
        <taxon>Dorylaimia</taxon>
        <taxon>Dioctophymatida</taxon>
        <taxon>Dioctophymatoidea</taxon>
        <taxon>Soboliphymatidae</taxon>
        <taxon>Soboliphyme</taxon>
    </lineage>
</organism>
<dbReference type="EMBL" id="UZAM01007630">
    <property type="protein sequence ID" value="VDP00422.1"/>
    <property type="molecule type" value="Genomic_DNA"/>
</dbReference>
<sequence>MLSEPSVSRRWPLAVSAVCSFILVFTASITQSFNKRIMFVSQFVVEAVYLSGLDAERSPCIMQREIECVGKNCQSKCDKESTSLLTKYLVVASGPFWKCAMGMAYEQRTGSKRKQGATRYSKRSCNLSETWLSSEV</sequence>
<evidence type="ECO:0000313" key="3">
    <source>
        <dbReference type="Proteomes" id="UP000270296"/>
    </source>
</evidence>
<feature type="transmembrane region" description="Helical" evidence="1">
    <location>
        <begin position="12"/>
        <end position="30"/>
    </location>
</feature>
<evidence type="ECO:0000313" key="4">
    <source>
        <dbReference type="WBParaSite" id="SBAD_0000337501-mRNA-1"/>
    </source>
</evidence>
<accession>A0A183IHX6</accession>
<keyword evidence="3" id="KW-1185">Reference proteome</keyword>
<dbReference type="AlphaFoldDB" id="A0A183IHX6"/>